<evidence type="ECO:0000259" key="4">
    <source>
        <dbReference type="Pfam" id="PF08386"/>
    </source>
</evidence>
<keyword evidence="6" id="KW-1185">Reference proteome</keyword>
<dbReference type="InParanoid" id="A0A409VH14"/>
<dbReference type="AlphaFoldDB" id="A0A409VH14"/>
<feature type="chain" id="PRO_5019439587" description="Peptidase S33 tripeptidyl aminopeptidase-like C-terminal domain-containing protein" evidence="3">
    <location>
        <begin position="29"/>
        <end position="549"/>
    </location>
</feature>
<gene>
    <name evidence="5" type="ORF">CVT26_000483</name>
</gene>
<evidence type="ECO:0000313" key="6">
    <source>
        <dbReference type="Proteomes" id="UP000284706"/>
    </source>
</evidence>
<feature type="domain" description="Peptidase S33 tripeptidyl aminopeptidase-like C-terminal" evidence="4">
    <location>
        <begin position="438"/>
        <end position="511"/>
    </location>
</feature>
<evidence type="ECO:0000313" key="5">
    <source>
        <dbReference type="EMBL" id="PPQ65526.1"/>
    </source>
</evidence>
<evidence type="ECO:0000256" key="1">
    <source>
        <dbReference type="ARBA" id="ARBA00010088"/>
    </source>
</evidence>
<accession>A0A409VH14</accession>
<dbReference type="InterPro" id="IPR029058">
    <property type="entry name" value="AB_hydrolase_fold"/>
</dbReference>
<comment type="caution">
    <text evidence="5">The sequence shown here is derived from an EMBL/GenBank/DDBJ whole genome shotgun (WGS) entry which is preliminary data.</text>
</comment>
<dbReference type="OrthoDB" id="425534at2759"/>
<dbReference type="EMBL" id="NHYE01005651">
    <property type="protein sequence ID" value="PPQ65526.1"/>
    <property type="molecule type" value="Genomic_DNA"/>
</dbReference>
<evidence type="ECO:0000256" key="2">
    <source>
        <dbReference type="ARBA" id="ARBA00022801"/>
    </source>
</evidence>
<dbReference type="PANTHER" id="PTHR43248">
    <property type="entry name" value="2-SUCCINYL-6-HYDROXY-2,4-CYCLOHEXADIENE-1-CARBOXYLATE SYNTHASE"/>
    <property type="match status" value="1"/>
</dbReference>
<dbReference type="SUPFAM" id="SSF53474">
    <property type="entry name" value="alpha/beta-Hydrolases"/>
    <property type="match status" value="1"/>
</dbReference>
<organism evidence="5 6">
    <name type="scientific">Gymnopilus dilepis</name>
    <dbReference type="NCBI Taxonomy" id="231916"/>
    <lineage>
        <taxon>Eukaryota</taxon>
        <taxon>Fungi</taxon>
        <taxon>Dikarya</taxon>
        <taxon>Basidiomycota</taxon>
        <taxon>Agaricomycotina</taxon>
        <taxon>Agaricomycetes</taxon>
        <taxon>Agaricomycetidae</taxon>
        <taxon>Agaricales</taxon>
        <taxon>Agaricineae</taxon>
        <taxon>Hymenogastraceae</taxon>
        <taxon>Gymnopilus</taxon>
    </lineage>
</organism>
<sequence length="549" mass="58525">MSSSLNRLQSVILCAFILIFSSELQALAQVDFDWTSIPGSSNLSWVDCYTSPIQCTRLNVPLNYSELSAGEATLAVIRIPSLLNGTSSYRGPVLFNPGGPDMSGVDTIVQMGAQIASVIGPEFDLVGFDARGVSNSVPLISFFKNDAERAAFDLGPDVTDATARPGVLPSQWAQFQVFGHLAQDRDDGFLSHVTTDNVARDMLTIVEAHGQSKLRYWGISYGTVLGATFASIFPDKVERLIIDGVFDVEGYYATDWSNELVDTDKVFQEFINGCFNAGPEACAFYDNSTAAISKNIDSLYKQVLAQPAVAYAPSLPQYGIVDQATLKLAIFAALYTPYSSFAPLAQGLADLTKGNGSALLQMASSSVGEIVAAVACSDGQPVTDDATALERYAQRISNISSFSSDIVTLRTLCSARSLTVSKEAGVYTQTTSRACPIGGKTSFPLMLIGNTADPVTPLAAALNTSKLFPGSVVLTQDSPGHTSFTSPSECTLGYVQRYFQNGTMPPAGTVCPVTANLFPLASNMSTKREPASNDPLSDVVLALRSSYRN</sequence>
<dbReference type="STRING" id="231916.A0A409VH14"/>
<keyword evidence="3" id="KW-0732">Signal</keyword>
<evidence type="ECO:0000256" key="3">
    <source>
        <dbReference type="SAM" id="SignalP"/>
    </source>
</evidence>
<reference evidence="5 6" key="1">
    <citation type="journal article" date="2018" name="Evol. Lett.">
        <title>Horizontal gene cluster transfer increased hallucinogenic mushroom diversity.</title>
        <authorList>
            <person name="Reynolds H.T."/>
            <person name="Vijayakumar V."/>
            <person name="Gluck-Thaler E."/>
            <person name="Korotkin H.B."/>
            <person name="Matheny P.B."/>
            <person name="Slot J.C."/>
        </authorList>
    </citation>
    <scope>NUCLEOTIDE SEQUENCE [LARGE SCALE GENOMIC DNA]</scope>
    <source>
        <strain evidence="5 6">SRW20</strain>
    </source>
</reference>
<dbReference type="PANTHER" id="PTHR43248:SF25">
    <property type="entry name" value="AB HYDROLASE-1 DOMAIN-CONTAINING PROTEIN-RELATED"/>
    <property type="match status" value="1"/>
</dbReference>
<comment type="similarity">
    <text evidence="1">Belongs to the peptidase S33 family.</text>
</comment>
<dbReference type="Pfam" id="PF08386">
    <property type="entry name" value="Abhydrolase_4"/>
    <property type="match status" value="1"/>
</dbReference>
<dbReference type="GO" id="GO:0016787">
    <property type="term" value="F:hydrolase activity"/>
    <property type="evidence" value="ECO:0007669"/>
    <property type="project" value="UniProtKB-KW"/>
</dbReference>
<dbReference type="InterPro" id="IPR051601">
    <property type="entry name" value="Serine_prot/Carboxylest_S33"/>
</dbReference>
<keyword evidence="2" id="KW-0378">Hydrolase</keyword>
<feature type="signal peptide" evidence="3">
    <location>
        <begin position="1"/>
        <end position="28"/>
    </location>
</feature>
<protein>
    <recommendedName>
        <fullName evidence="4">Peptidase S33 tripeptidyl aminopeptidase-like C-terminal domain-containing protein</fullName>
    </recommendedName>
</protein>
<proteinExistence type="inferred from homology"/>
<dbReference type="Gene3D" id="3.40.50.1820">
    <property type="entry name" value="alpha/beta hydrolase"/>
    <property type="match status" value="1"/>
</dbReference>
<dbReference type="InterPro" id="IPR013595">
    <property type="entry name" value="Pept_S33_TAP-like_C"/>
</dbReference>
<name>A0A409VH14_9AGAR</name>
<dbReference type="Proteomes" id="UP000284706">
    <property type="component" value="Unassembled WGS sequence"/>
</dbReference>